<reference evidence="2" key="1">
    <citation type="submission" date="2021-03" db="EMBL/GenBank/DDBJ databases">
        <title>Draft genome sequence of rust myrtle Austropuccinia psidii MF-1, a brazilian biotype.</title>
        <authorList>
            <person name="Quecine M.C."/>
            <person name="Pachon D.M.R."/>
            <person name="Bonatelli M.L."/>
            <person name="Correr F.H."/>
            <person name="Franceschini L.M."/>
            <person name="Leite T.F."/>
            <person name="Margarido G.R.A."/>
            <person name="Almeida C.A."/>
            <person name="Ferrarezi J.A."/>
            <person name="Labate C.A."/>
        </authorList>
    </citation>
    <scope>NUCLEOTIDE SEQUENCE</scope>
    <source>
        <strain evidence="2">MF-1</strain>
    </source>
</reference>
<feature type="compositionally biased region" description="Polar residues" evidence="1">
    <location>
        <begin position="86"/>
        <end position="95"/>
    </location>
</feature>
<accession>A0A9Q3J855</accession>
<gene>
    <name evidence="2" type="ORF">O181_096877</name>
</gene>
<evidence type="ECO:0000256" key="1">
    <source>
        <dbReference type="SAM" id="MobiDB-lite"/>
    </source>
</evidence>
<evidence type="ECO:0000313" key="2">
    <source>
        <dbReference type="EMBL" id="MBW0557162.1"/>
    </source>
</evidence>
<dbReference type="AlphaFoldDB" id="A0A9Q3J855"/>
<organism evidence="2 3">
    <name type="scientific">Austropuccinia psidii MF-1</name>
    <dbReference type="NCBI Taxonomy" id="1389203"/>
    <lineage>
        <taxon>Eukaryota</taxon>
        <taxon>Fungi</taxon>
        <taxon>Dikarya</taxon>
        <taxon>Basidiomycota</taxon>
        <taxon>Pucciniomycotina</taxon>
        <taxon>Pucciniomycetes</taxon>
        <taxon>Pucciniales</taxon>
        <taxon>Sphaerophragmiaceae</taxon>
        <taxon>Austropuccinia</taxon>
    </lineage>
</organism>
<feature type="compositionally biased region" description="Basic and acidic residues" evidence="1">
    <location>
        <begin position="96"/>
        <end position="106"/>
    </location>
</feature>
<sequence>MDDYSSHGLRQPPDQLRKLFTQLKRNSFHSSMHPILKVAGVVRIWYYIPFCTIFAQKLNSDIFRTKSHNSKSSSQNPTPILKGDFSTYQSGNPWRQSEDHSTTPTT</sequence>
<feature type="region of interest" description="Disordered" evidence="1">
    <location>
        <begin position="66"/>
        <end position="106"/>
    </location>
</feature>
<comment type="caution">
    <text evidence="2">The sequence shown here is derived from an EMBL/GenBank/DDBJ whole genome shotgun (WGS) entry which is preliminary data.</text>
</comment>
<keyword evidence="3" id="KW-1185">Reference proteome</keyword>
<dbReference type="Proteomes" id="UP000765509">
    <property type="component" value="Unassembled WGS sequence"/>
</dbReference>
<dbReference type="EMBL" id="AVOT02064895">
    <property type="protein sequence ID" value="MBW0557162.1"/>
    <property type="molecule type" value="Genomic_DNA"/>
</dbReference>
<protein>
    <submittedName>
        <fullName evidence="2">Uncharacterized protein</fullName>
    </submittedName>
</protein>
<proteinExistence type="predicted"/>
<evidence type="ECO:0000313" key="3">
    <source>
        <dbReference type="Proteomes" id="UP000765509"/>
    </source>
</evidence>
<name>A0A9Q3J855_9BASI</name>